<evidence type="ECO:0000313" key="6">
    <source>
        <dbReference type="Proteomes" id="UP001519362"/>
    </source>
</evidence>
<name>A0ABS4ZEX1_9MICO</name>
<reference evidence="5 6" key="1">
    <citation type="submission" date="2021-03" db="EMBL/GenBank/DDBJ databases">
        <title>Sequencing the genomes of 1000 actinobacteria strains.</title>
        <authorList>
            <person name="Klenk H.-P."/>
        </authorList>
    </citation>
    <scope>NUCLEOTIDE SEQUENCE [LARGE SCALE GENOMIC DNA]</scope>
    <source>
        <strain evidence="5 6">DSM 24221</strain>
    </source>
</reference>
<proteinExistence type="predicted"/>
<dbReference type="InterPro" id="IPR013520">
    <property type="entry name" value="Ribonucl_H"/>
</dbReference>
<keyword evidence="5" id="KW-0808">Transferase</keyword>
<dbReference type="EMBL" id="JAGIOL010000001">
    <property type="protein sequence ID" value="MBP2435831.1"/>
    <property type="molecule type" value="Genomic_DNA"/>
</dbReference>
<keyword evidence="5" id="KW-0548">Nucleotidyltransferase</keyword>
<dbReference type="RefSeq" id="WP_165131819.1">
    <property type="nucleotide sequence ID" value="NZ_CP049253.1"/>
</dbReference>
<dbReference type="Pfam" id="PF00929">
    <property type="entry name" value="RNase_T"/>
    <property type="match status" value="1"/>
</dbReference>
<evidence type="ECO:0000256" key="2">
    <source>
        <dbReference type="ARBA" id="ARBA00022801"/>
    </source>
</evidence>
<dbReference type="InterPro" id="IPR012337">
    <property type="entry name" value="RNaseH-like_sf"/>
</dbReference>
<dbReference type="Gene3D" id="3.30.420.10">
    <property type="entry name" value="Ribonuclease H-like superfamily/Ribonuclease H"/>
    <property type="match status" value="1"/>
</dbReference>
<dbReference type="PANTHER" id="PTHR30231">
    <property type="entry name" value="DNA POLYMERASE III SUBUNIT EPSILON"/>
    <property type="match status" value="1"/>
</dbReference>
<evidence type="ECO:0000256" key="1">
    <source>
        <dbReference type="ARBA" id="ARBA00022722"/>
    </source>
</evidence>
<dbReference type="SUPFAM" id="SSF53098">
    <property type="entry name" value="Ribonuclease H-like"/>
    <property type="match status" value="1"/>
</dbReference>
<dbReference type="PANTHER" id="PTHR30231:SF4">
    <property type="entry name" value="PROTEIN NEN2"/>
    <property type="match status" value="1"/>
</dbReference>
<keyword evidence="3" id="KW-0269">Exonuclease</keyword>
<evidence type="ECO:0000313" key="5">
    <source>
        <dbReference type="EMBL" id="MBP2435831.1"/>
    </source>
</evidence>
<keyword evidence="2" id="KW-0378">Hydrolase</keyword>
<protein>
    <submittedName>
        <fullName evidence="5">DNA polymerase-3 subunit epsilon</fullName>
        <ecNumber evidence="5">2.7.7.7</ecNumber>
    </submittedName>
</protein>
<sequence>MAFDEIIAQYAPVAGQPLSRVAVFDLETTGIDVVRDRIVTAYVGVLDEHGNVIDERSWLADPGIDIPEAASAVHGISTERARTEGRPAADVVTEIVDALRALLECGIPVVAYNASFDFSVLKNEAIRHDITPIERPMPVFDPLVVDKQHDRFRRGKRTLDLVAAHYGVPLEDAHEASADAIAAGRVALAIAGRYSKDLPDSAAELHALQIIWAKEQATSLTEYLVKVGRMQPGESVNGSWPVK</sequence>
<dbReference type="CDD" id="cd06127">
    <property type="entry name" value="DEDDh"/>
    <property type="match status" value="1"/>
</dbReference>
<keyword evidence="6" id="KW-1185">Reference proteome</keyword>
<dbReference type="Proteomes" id="UP001519362">
    <property type="component" value="Unassembled WGS sequence"/>
</dbReference>
<evidence type="ECO:0000259" key="4">
    <source>
        <dbReference type="SMART" id="SM00479"/>
    </source>
</evidence>
<gene>
    <name evidence="5" type="ORF">JOF34_000417</name>
</gene>
<dbReference type="NCBIfam" id="NF005927">
    <property type="entry name" value="PRK07942.1"/>
    <property type="match status" value="1"/>
</dbReference>
<organism evidence="5 6">
    <name type="scientific">Microbacterium amylolyticum</name>
    <dbReference type="NCBI Taxonomy" id="936337"/>
    <lineage>
        <taxon>Bacteria</taxon>
        <taxon>Bacillati</taxon>
        <taxon>Actinomycetota</taxon>
        <taxon>Actinomycetes</taxon>
        <taxon>Micrococcales</taxon>
        <taxon>Microbacteriaceae</taxon>
        <taxon>Microbacterium</taxon>
    </lineage>
</organism>
<dbReference type="EC" id="2.7.7.7" evidence="5"/>
<dbReference type="SMART" id="SM00479">
    <property type="entry name" value="EXOIII"/>
    <property type="match status" value="1"/>
</dbReference>
<comment type="caution">
    <text evidence="5">The sequence shown here is derived from an EMBL/GenBank/DDBJ whole genome shotgun (WGS) entry which is preliminary data.</text>
</comment>
<evidence type="ECO:0000256" key="3">
    <source>
        <dbReference type="ARBA" id="ARBA00022839"/>
    </source>
</evidence>
<dbReference type="GO" id="GO:0003887">
    <property type="term" value="F:DNA-directed DNA polymerase activity"/>
    <property type="evidence" value="ECO:0007669"/>
    <property type="project" value="UniProtKB-EC"/>
</dbReference>
<dbReference type="InterPro" id="IPR036397">
    <property type="entry name" value="RNaseH_sf"/>
</dbReference>
<accession>A0ABS4ZEX1</accession>
<keyword evidence="1" id="KW-0540">Nuclease</keyword>
<feature type="domain" description="Exonuclease" evidence="4">
    <location>
        <begin position="20"/>
        <end position="196"/>
    </location>
</feature>